<gene>
    <name evidence="9" type="ORF">TrVE_jg5665</name>
</gene>
<dbReference type="EMBL" id="BRXX01000580">
    <property type="protein sequence ID" value="GMH48110.1"/>
    <property type="molecule type" value="Genomic_DNA"/>
</dbReference>
<dbReference type="AlphaFoldDB" id="A0A9W7DMZ7"/>
<evidence type="ECO:0000256" key="7">
    <source>
        <dbReference type="SAM" id="Phobius"/>
    </source>
</evidence>
<dbReference type="PANTHER" id="PTHR23504">
    <property type="entry name" value="MAJOR FACILITATOR SUPERFAMILY DOMAIN-CONTAINING PROTEIN 10"/>
    <property type="match status" value="1"/>
</dbReference>
<dbReference type="PROSITE" id="PS50850">
    <property type="entry name" value="MFS"/>
    <property type="match status" value="1"/>
</dbReference>
<dbReference type="SUPFAM" id="SSF103473">
    <property type="entry name" value="MFS general substrate transporter"/>
    <property type="match status" value="1"/>
</dbReference>
<feature type="transmembrane region" description="Helical" evidence="7">
    <location>
        <begin position="107"/>
        <end position="126"/>
    </location>
</feature>
<feature type="region of interest" description="Disordered" evidence="6">
    <location>
        <begin position="441"/>
        <end position="463"/>
    </location>
</feature>
<dbReference type="InterPro" id="IPR020846">
    <property type="entry name" value="MFS_dom"/>
</dbReference>
<dbReference type="InterPro" id="IPR036259">
    <property type="entry name" value="MFS_trans_sf"/>
</dbReference>
<feature type="compositionally biased region" description="Low complexity" evidence="6">
    <location>
        <begin position="8"/>
        <end position="27"/>
    </location>
</feature>
<evidence type="ECO:0000256" key="6">
    <source>
        <dbReference type="SAM" id="MobiDB-lite"/>
    </source>
</evidence>
<keyword evidence="10" id="KW-1185">Reference proteome</keyword>
<accession>A0A9W7DMZ7</accession>
<comment type="subcellular location">
    <subcellularLocation>
        <location evidence="1">Membrane</location>
        <topology evidence="1">Multi-pass membrane protein</topology>
    </subcellularLocation>
</comment>
<dbReference type="InterPro" id="IPR001958">
    <property type="entry name" value="Tet-R_TetA/multi-R_MdtG-like"/>
</dbReference>
<evidence type="ECO:0000256" key="4">
    <source>
        <dbReference type="ARBA" id="ARBA00022989"/>
    </source>
</evidence>
<protein>
    <recommendedName>
        <fullName evidence="8">Major facilitator superfamily (MFS) profile domain-containing protein</fullName>
    </recommendedName>
</protein>
<dbReference type="InterPro" id="IPR011701">
    <property type="entry name" value="MFS"/>
</dbReference>
<feature type="transmembrane region" description="Helical" evidence="7">
    <location>
        <begin position="164"/>
        <end position="189"/>
    </location>
</feature>
<proteinExistence type="predicted"/>
<name>A0A9W7DMZ7_9STRA</name>
<feature type="transmembrane region" description="Helical" evidence="7">
    <location>
        <begin position="410"/>
        <end position="431"/>
    </location>
</feature>
<dbReference type="Pfam" id="PF07690">
    <property type="entry name" value="MFS_1"/>
    <property type="match status" value="1"/>
</dbReference>
<dbReference type="PANTHER" id="PTHR23504:SF15">
    <property type="entry name" value="MAJOR FACILITATOR SUPERFAMILY (MFS) PROFILE DOMAIN-CONTAINING PROTEIN"/>
    <property type="match status" value="1"/>
</dbReference>
<feature type="transmembrane region" description="Helical" evidence="7">
    <location>
        <begin position="315"/>
        <end position="336"/>
    </location>
</feature>
<evidence type="ECO:0000256" key="1">
    <source>
        <dbReference type="ARBA" id="ARBA00004141"/>
    </source>
</evidence>
<evidence type="ECO:0000313" key="10">
    <source>
        <dbReference type="Proteomes" id="UP001165160"/>
    </source>
</evidence>
<dbReference type="PRINTS" id="PR01035">
    <property type="entry name" value="TCRTETA"/>
</dbReference>
<feature type="region of interest" description="Disordered" evidence="6">
    <location>
        <begin position="1"/>
        <end position="32"/>
    </location>
</feature>
<comment type="caution">
    <text evidence="9">The sequence shown here is derived from an EMBL/GenBank/DDBJ whole genome shotgun (WGS) entry which is preliminary data.</text>
</comment>
<evidence type="ECO:0000256" key="2">
    <source>
        <dbReference type="ARBA" id="ARBA00022448"/>
    </source>
</evidence>
<dbReference type="Gene3D" id="1.20.1250.20">
    <property type="entry name" value="MFS general substrate transporter like domains"/>
    <property type="match status" value="1"/>
</dbReference>
<evidence type="ECO:0000256" key="3">
    <source>
        <dbReference type="ARBA" id="ARBA00022692"/>
    </source>
</evidence>
<keyword evidence="3 7" id="KW-0812">Transmembrane</keyword>
<evidence type="ECO:0000256" key="5">
    <source>
        <dbReference type="ARBA" id="ARBA00023136"/>
    </source>
</evidence>
<reference evidence="10" key="1">
    <citation type="journal article" date="2023" name="Commun. Biol.">
        <title>Genome analysis of Parmales, the sister group of diatoms, reveals the evolutionary specialization of diatoms from phago-mixotrophs to photoautotrophs.</title>
        <authorList>
            <person name="Ban H."/>
            <person name="Sato S."/>
            <person name="Yoshikawa S."/>
            <person name="Yamada K."/>
            <person name="Nakamura Y."/>
            <person name="Ichinomiya M."/>
            <person name="Sato N."/>
            <person name="Blanc-Mathieu R."/>
            <person name="Endo H."/>
            <person name="Kuwata A."/>
            <person name="Ogata H."/>
        </authorList>
    </citation>
    <scope>NUCLEOTIDE SEQUENCE [LARGE SCALE GENOMIC DNA]</scope>
    <source>
        <strain evidence="10">NIES 3699</strain>
    </source>
</reference>
<feature type="domain" description="Major facilitator superfamily (MFS) profile" evidence="8">
    <location>
        <begin position="40"/>
        <end position="435"/>
    </location>
</feature>
<keyword evidence="2" id="KW-0813">Transport</keyword>
<dbReference type="Proteomes" id="UP001165160">
    <property type="component" value="Unassembled WGS sequence"/>
</dbReference>
<feature type="transmembrane region" description="Helical" evidence="7">
    <location>
        <begin position="132"/>
        <end position="152"/>
    </location>
</feature>
<feature type="transmembrane region" description="Helical" evidence="7">
    <location>
        <begin position="201"/>
        <end position="223"/>
    </location>
</feature>
<evidence type="ECO:0000259" key="8">
    <source>
        <dbReference type="PROSITE" id="PS50850"/>
    </source>
</evidence>
<dbReference type="CDD" id="cd17330">
    <property type="entry name" value="MFS_SLC46_TetA_like"/>
    <property type="match status" value="1"/>
</dbReference>
<keyword evidence="5 7" id="KW-0472">Membrane</keyword>
<dbReference type="GO" id="GO:0016020">
    <property type="term" value="C:membrane"/>
    <property type="evidence" value="ECO:0007669"/>
    <property type="project" value="UniProtKB-SubCell"/>
</dbReference>
<organism evidence="9 10">
    <name type="scientific">Triparma verrucosa</name>
    <dbReference type="NCBI Taxonomy" id="1606542"/>
    <lineage>
        <taxon>Eukaryota</taxon>
        <taxon>Sar</taxon>
        <taxon>Stramenopiles</taxon>
        <taxon>Ochrophyta</taxon>
        <taxon>Bolidophyceae</taxon>
        <taxon>Parmales</taxon>
        <taxon>Triparmaceae</taxon>
        <taxon>Triparma</taxon>
    </lineage>
</organism>
<feature type="transmembrane region" description="Helical" evidence="7">
    <location>
        <begin position="284"/>
        <end position="303"/>
    </location>
</feature>
<feature type="transmembrane region" description="Helical" evidence="7">
    <location>
        <begin position="78"/>
        <end position="98"/>
    </location>
</feature>
<sequence length="463" mass="48699">MPPNDPETSAPLPSSSKSFPSKTSLPPGSAPHVPPSPLSRLKSVYFSVFIDVLGIGLVIPVLPYLILSFEGAGASEVGFVIAFYSLCQVPGSFIFGAISDRKGRRPVLLLSIFASSLSFLLCGLAKTLPMVIIARGFSGLTGGSISVAQAYVADVTTVEERPKYLGLIGATIGIAFTFGPGIGAATAAIVEANGGDIQLQYSAVFFLASAFGLLGFIFALKNLEETSLPTDKASTEVKASVERSLLLPILIISFSMFSSNFGFTVMQSTYGVLITDEYDWSTKALGLILVVSGLEIAVLQGKIVKVIVQKIGKHVSGFIGCALLGLGLACLPLTLWSKPVHLFSFAVQVAGFSVTQTALPALLSRYASKDSQGSVLGFGQAAQAASRVVAPLVSGVLYDNSEKLIGMEYAAPYLLGGILSVVSGLPLLGLLNDRRLEKGVVEDEDEDEGDEMIRVEEGDDDRL</sequence>
<keyword evidence="4 7" id="KW-1133">Transmembrane helix</keyword>
<feature type="transmembrane region" description="Helical" evidence="7">
    <location>
        <begin position="244"/>
        <end position="264"/>
    </location>
</feature>
<evidence type="ECO:0000313" key="9">
    <source>
        <dbReference type="EMBL" id="GMH48110.1"/>
    </source>
</evidence>
<feature type="transmembrane region" description="Helical" evidence="7">
    <location>
        <begin position="44"/>
        <end position="66"/>
    </location>
</feature>
<feature type="compositionally biased region" description="Basic and acidic residues" evidence="6">
    <location>
        <begin position="451"/>
        <end position="463"/>
    </location>
</feature>
<dbReference type="GO" id="GO:0022857">
    <property type="term" value="F:transmembrane transporter activity"/>
    <property type="evidence" value="ECO:0007669"/>
    <property type="project" value="InterPro"/>
</dbReference>